<keyword evidence="1" id="KW-0472">Membrane</keyword>
<accession>A0A6V6YSX9</accession>
<dbReference type="EMBL" id="CAIJDO010000091">
    <property type="protein sequence ID" value="CAD0002617.1"/>
    <property type="molecule type" value="Genomic_DNA"/>
</dbReference>
<evidence type="ECO:0000256" key="1">
    <source>
        <dbReference type="SAM" id="Phobius"/>
    </source>
</evidence>
<evidence type="ECO:0000313" key="2">
    <source>
        <dbReference type="EMBL" id="CAD0002617.1"/>
    </source>
</evidence>
<protein>
    <submittedName>
        <fullName evidence="2">Uncharacterized protein</fullName>
    </submittedName>
</protein>
<comment type="caution">
    <text evidence="2">The sequence shown here is derived from an EMBL/GenBank/DDBJ whole genome shotgun (WGS) entry which is preliminary data.</text>
</comment>
<dbReference type="Proteomes" id="UP000556700">
    <property type="component" value="Unassembled WGS sequence"/>
</dbReference>
<feature type="transmembrane region" description="Helical" evidence="1">
    <location>
        <begin position="59"/>
        <end position="80"/>
    </location>
</feature>
<sequence>MNSFETVYDFSSGDGFSRFAVLLFPIGFFLFSKLRITPKIEEKETEDFFLNNLESQKNIAFIIKYFSLILFVMLLILFSIKYCKTYFLYKDSKIITQGFVNNFHPMPSGGHDSERFTVNGVEFKFSDFDISDFGYNNAKSHGGAIDENKYVRISYVKVKGSNQILKLEVRK</sequence>
<organism evidence="2 3">
    <name type="scientific">Flavobacterium chungangense</name>
    <dbReference type="NCBI Taxonomy" id="554283"/>
    <lineage>
        <taxon>Bacteria</taxon>
        <taxon>Pseudomonadati</taxon>
        <taxon>Bacteroidota</taxon>
        <taxon>Flavobacteriia</taxon>
        <taxon>Flavobacteriales</taxon>
        <taxon>Flavobacteriaceae</taxon>
        <taxon>Flavobacterium</taxon>
    </lineage>
</organism>
<name>A0A6V6YSX9_9FLAO</name>
<reference evidence="2 3" key="1">
    <citation type="submission" date="2020-06" db="EMBL/GenBank/DDBJ databases">
        <authorList>
            <person name="Criscuolo A."/>
        </authorList>
    </citation>
    <scope>NUCLEOTIDE SEQUENCE [LARGE SCALE GENOMIC DNA]</scope>
    <source>
        <strain evidence="3">CIP 110025</strain>
    </source>
</reference>
<dbReference type="AlphaFoldDB" id="A0A6V6YSX9"/>
<keyword evidence="3" id="KW-1185">Reference proteome</keyword>
<keyword evidence="1" id="KW-0812">Transmembrane</keyword>
<dbReference type="RefSeq" id="WP_051872802.1">
    <property type="nucleotide sequence ID" value="NZ_CAIJDO010000091.1"/>
</dbReference>
<feature type="transmembrane region" description="Helical" evidence="1">
    <location>
        <begin position="15"/>
        <end position="34"/>
    </location>
</feature>
<evidence type="ECO:0000313" key="3">
    <source>
        <dbReference type="Proteomes" id="UP000556700"/>
    </source>
</evidence>
<keyword evidence="1" id="KW-1133">Transmembrane helix</keyword>
<gene>
    <name evidence="2" type="ORF">FLACHUCJ7_01015</name>
</gene>
<proteinExistence type="predicted"/>